<protein>
    <submittedName>
        <fullName evidence="2">Uncharacterized protein</fullName>
    </submittedName>
</protein>
<evidence type="ECO:0000313" key="2">
    <source>
        <dbReference type="EMBL" id="KAF7673948.1"/>
    </source>
</evidence>
<name>A0A8H7B2R9_9PLEO</name>
<comment type="caution">
    <text evidence="2">The sequence shown here is derived from an EMBL/GenBank/DDBJ whole genome shotgun (WGS) entry which is preliminary data.</text>
</comment>
<proteinExistence type="predicted"/>
<dbReference type="Proteomes" id="UP000596902">
    <property type="component" value="Unassembled WGS sequence"/>
</dbReference>
<reference evidence="2" key="2">
    <citation type="submission" date="2020-08" db="EMBL/GenBank/DDBJ databases">
        <title>Draft Genome Sequence of Cumin Blight Pathogen Alternaria burnsii.</title>
        <authorList>
            <person name="Feng Z."/>
        </authorList>
    </citation>
    <scope>NUCLEOTIDE SEQUENCE</scope>
    <source>
        <strain evidence="2">CBS107.38</strain>
    </source>
</reference>
<accession>A0A8H7B2R9</accession>
<reference evidence="2" key="1">
    <citation type="submission" date="2020-01" db="EMBL/GenBank/DDBJ databases">
        <authorList>
            <person name="Feng Z.H.Z."/>
        </authorList>
    </citation>
    <scope>NUCLEOTIDE SEQUENCE</scope>
    <source>
        <strain evidence="2">CBS107.38</strain>
    </source>
</reference>
<evidence type="ECO:0000256" key="1">
    <source>
        <dbReference type="SAM" id="MobiDB-lite"/>
    </source>
</evidence>
<dbReference type="EMBL" id="JAAABM010000011">
    <property type="protein sequence ID" value="KAF7673948.1"/>
    <property type="molecule type" value="Genomic_DNA"/>
</dbReference>
<keyword evidence="3" id="KW-1185">Reference proteome</keyword>
<dbReference type="RefSeq" id="XP_038784262.1">
    <property type="nucleotide sequence ID" value="XM_038932761.1"/>
</dbReference>
<feature type="region of interest" description="Disordered" evidence="1">
    <location>
        <begin position="1"/>
        <end position="20"/>
    </location>
</feature>
<dbReference type="GeneID" id="62205939"/>
<sequence length="53" mass="6029">MAFAQNPILREESDVHLHQDPPTAPYPHMLLYFPCMRTAETLQVACVACMPEN</sequence>
<dbReference type="AlphaFoldDB" id="A0A8H7B2R9"/>
<organism evidence="2 3">
    <name type="scientific">Alternaria burnsii</name>
    <dbReference type="NCBI Taxonomy" id="1187904"/>
    <lineage>
        <taxon>Eukaryota</taxon>
        <taxon>Fungi</taxon>
        <taxon>Dikarya</taxon>
        <taxon>Ascomycota</taxon>
        <taxon>Pezizomycotina</taxon>
        <taxon>Dothideomycetes</taxon>
        <taxon>Pleosporomycetidae</taxon>
        <taxon>Pleosporales</taxon>
        <taxon>Pleosporineae</taxon>
        <taxon>Pleosporaceae</taxon>
        <taxon>Alternaria</taxon>
        <taxon>Alternaria sect. Alternaria</taxon>
    </lineage>
</organism>
<feature type="compositionally biased region" description="Basic and acidic residues" evidence="1">
    <location>
        <begin position="9"/>
        <end position="19"/>
    </location>
</feature>
<gene>
    <name evidence="2" type="ORF">GT037_007714</name>
</gene>
<evidence type="ECO:0000313" key="3">
    <source>
        <dbReference type="Proteomes" id="UP000596902"/>
    </source>
</evidence>